<name>A0A0D9A0J9_9CYAN</name>
<dbReference type="STRING" id="1618023.UH38_02690"/>
<dbReference type="RefSeq" id="WP_045053092.1">
    <property type="nucleotide sequence ID" value="NZ_CAWMDP010000059.1"/>
</dbReference>
<dbReference type="AlphaFoldDB" id="A0A0D9A0J9"/>
<evidence type="ECO:0000313" key="7">
    <source>
        <dbReference type="Proteomes" id="UP000032452"/>
    </source>
</evidence>
<proteinExistence type="inferred from homology"/>
<keyword evidence="7" id="KW-1185">Reference proteome</keyword>
<feature type="domain" description="Amine oxidase" evidence="5">
    <location>
        <begin position="82"/>
        <end position="526"/>
    </location>
</feature>
<comment type="caution">
    <text evidence="6">The sequence shown here is derived from an EMBL/GenBank/DDBJ whole genome shotgun (WGS) entry which is preliminary data.</text>
</comment>
<dbReference type="Gene3D" id="1.10.405.10">
    <property type="entry name" value="Guanine Nucleotide Dissociation Inhibitor, domain 1"/>
    <property type="match status" value="1"/>
</dbReference>
<dbReference type="InterPro" id="IPR050703">
    <property type="entry name" value="Flavin_MAO"/>
</dbReference>
<dbReference type="PRINTS" id="PR00757">
    <property type="entry name" value="AMINEOXDASEF"/>
</dbReference>
<dbReference type="InterPro" id="IPR001613">
    <property type="entry name" value="Flavin_amine_oxidase"/>
</dbReference>
<dbReference type="PROSITE" id="PS51318">
    <property type="entry name" value="TAT"/>
    <property type="match status" value="1"/>
</dbReference>
<evidence type="ECO:0000256" key="2">
    <source>
        <dbReference type="ARBA" id="ARBA00005995"/>
    </source>
</evidence>
<organism evidence="6 7">
    <name type="scientific">Aliterella atlantica CENA595</name>
    <dbReference type="NCBI Taxonomy" id="1618023"/>
    <lineage>
        <taxon>Bacteria</taxon>
        <taxon>Bacillati</taxon>
        <taxon>Cyanobacteriota</taxon>
        <taxon>Cyanophyceae</taxon>
        <taxon>Chroococcidiopsidales</taxon>
        <taxon>Aliterellaceae</taxon>
        <taxon>Aliterella</taxon>
    </lineage>
</organism>
<protein>
    <submittedName>
        <fullName evidence="6">Monoamine oxidase</fullName>
    </submittedName>
</protein>
<dbReference type="PANTHER" id="PTHR43563">
    <property type="entry name" value="AMINE OXIDASE"/>
    <property type="match status" value="1"/>
</dbReference>
<feature type="binding site" evidence="4">
    <location>
        <begin position="102"/>
        <end position="103"/>
    </location>
    <ligand>
        <name>FAD</name>
        <dbReference type="ChEBI" id="CHEBI:57692"/>
    </ligand>
</feature>
<accession>A0A0D9A0J9</accession>
<dbReference type="Gene3D" id="3.90.660.10">
    <property type="match status" value="1"/>
</dbReference>
<comment type="similarity">
    <text evidence="2">Belongs to the flavin monoamine oxidase family.</text>
</comment>
<evidence type="ECO:0000256" key="4">
    <source>
        <dbReference type="PIRSR" id="PIRSR601613-1"/>
    </source>
</evidence>
<dbReference type="Gene3D" id="3.50.50.60">
    <property type="entry name" value="FAD/NAD(P)-binding domain"/>
    <property type="match status" value="1"/>
</dbReference>
<sequence length="534" mass="59522">MPRTLLFQKLIYALQQARRENLKAEGKPLPLTKEQYKWTRRRLLRYATLAGGAAVATSTLSRAAGAQNKSRQPTIAIVGGGIAGLNAAYQLKKAGIKATVYEASGRLGGRIQSFTGVVGTGLVTDLGGSLINSEHEDILTLAREFGLKLFDRNQDAERSPFPAVGYFFDGKIRSEGEIANLLRSLAQQISQDAALIDEDFERFAPKFDRLSVAQYLDKHADKIPEPYIRELIEASIRTEYGVEAKDSSLLQLLFNLPTVDGQQVEVLGNSDEAFVFQEGSGKIIDQLASTLSDRIYTAKKLTKIQSQSRGFCLTFNNNYEVNADYVIIAIPFQVLRNVDLQVNLKPKFRRFINEVNLGSNEKLISGFDKKIWRQATGFVAEIWTDLEFSEAWDETQRQTDRTDGALTFLCGGDRVKAIRSRSPQSVGKEFVNQFDSIIPGAKNAANNKFLLTQWYKDPFIKGAYTNFKPGQLTEFGEFLYIESDDPQERQDVNVGNLVFAGEHLSDEFYGFMNGAAQTGRLAAELVVRKISAKV</sequence>
<gene>
    <name evidence="6" type="ORF">UH38_02690</name>
</gene>
<dbReference type="Proteomes" id="UP000032452">
    <property type="component" value="Unassembled WGS sequence"/>
</dbReference>
<dbReference type="InterPro" id="IPR002937">
    <property type="entry name" value="Amino_oxidase"/>
</dbReference>
<evidence type="ECO:0000259" key="5">
    <source>
        <dbReference type="Pfam" id="PF01593"/>
    </source>
</evidence>
<comment type="cofactor">
    <cofactor evidence="1">
        <name>FAD</name>
        <dbReference type="ChEBI" id="CHEBI:57692"/>
    </cofactor>
</comment>
<reference evidence="6 7" key="1">
    <citation type="submission" date="2015-02" db="EMBL/GenBank/DDBJ databases">
        <title>Draft genome of a novel marine cyanobacterium (Chroococcales) isolated from South Atlantic Ocean.</title>
        <authorList>
            <person name="Rigonato J."/>
            <person name="Alvarenga D.O."/>
            <person name="Branco L.H."/>
            <person name="Varani A.M."/>
            <person name="Brandini F.P."/>
            <person name="Fiore M.F."/>
        </authorList>
    </citation>
    <scope>NUCLEOTIDE SEQUENCE [LARGE SCALE GENOMIC DNA]</scope>
    <source>
        <strain evidence="6 7">CENA595</strain>
    </source>
</reference>
<keyword evidence="3" id="KW-0560">Oxidoreductase</keyword>
<evidence type="ECO:0000256" key="1">
    <source>
        <dbReference type="ARBA" id="ARBA00001974"/>
    </source>
</evidence>
<dbReference type="EMBL" id="JYON01000002">
    <property type="protein sequence ID" value="KJH73001.1"/>
    <property type="molecule type" value="Genomic_DNA"/>
</dbReference>
<dbReference type="InterPro" id="IPR006311">
    <property type="entry name" value="TAT_signal"/>
</dbReference>
<dbReference type="PANTHER" id="PTHR43563:SF1">
    <property type="entry name" value="AMINE OXIDASE [FLAVIN-CONTAINING] B"/>
    <property type="match status" value="1"/>
</dbReference>
<dbReference type="PATRIC" id="fig|1618023.3.peg.5002"/>
<feature type="binding site" evidence="4">
    <location>
        <position position="408"/>
    </location>
    <ligand>
        <name>substrate</name>
    </ligand>
</feature>
<dbReference type="SUPFAM" id="SSF51905">
    <property type="entry name" value="FAD/NAD(P)-binding domain"/>
    <property type="match status" value="1"/>
</dbReference>
<evidence type="ECO:0000313" key="6">
    <source>
        <dbReference type="EMBL" id="KJH73001.1"/>
    </source>
</evidence>
<dbReference type="Pfam" id="PF01593">
    <property type="entry name" value="Amino_oxidase"/>
    <property type="match status" value="1"/>
</dbReference>
<evidence type="ECO:0000256" key="3">
    <source>
        <dbReference type="ARBA" id="ARBA00023002"/>
    </source>
</evidence>
<dbReference type="InterPro" id="IPR036188">
    <property type="entry name" value="FAD/NAD-bd_sf"/>
</dbReference>
<dbReference type="GO" id="GO:0016491">
    <property type="term" value="F:oxidoreductase activity"/>
    <property type="evidence" value="ECO:0007669"/>
    <property type="project" value="UniProtKB-KW"/>
</dbReference>
<dbReference type="OrthoDB" id="25353at2"/>
<dbReference type="SUPFAM" id="SSF54373">
    <property type="entry name" value="FAD-linked reductases, C-terminal domain"/>
    <property type="match status" value="1"/>
</dbReference>